<accession>A0A2K1IIL1</accession>
<keyword evidence="3" id="KW-1185">Reference proteome</keyword>
<evidence type="ECO:0000313" key="1">
    <source>
        <dbReference type="EMBL" id="PNR29112.1"/>
    </source>
</evidence>
<organism evidence="1">
    <name type="scientific">Physcomitrium patens</name>
    <name type="common">Spreading-leaved earth moss</name>
    <name type="synonym">Physcomitrella patens</name>
    <dbReference type="NCBI Taxonomy" id="3218"/>
    <lineage>
        <taxon>Eukaryota</taxon>
        <taxon>Viridiplantae</taxon>
        <taxon>Streptophyta</taxon>
        <taxon>Embryophyta</taxon>
        <taxon>Bryophyta</taxon>
        <taxon>Bryophytina</taxon>
        <taxon>Bryopsida</taxon>
        <taxon>Funariidae</taxon>
        <taxon>Funariales</taxon>
        <taxon>Funariaceae</taxon>
        <taxon>Physcomitrium</taxon>
    </lineage>
</organism>
<dbReference type="Pfam" id="PF14223">
    <property type="entry name" value="Retrotran_gag_2"/>
    <property type="match status" value="1"/>
</dbReference>
<gene>
    <name evidence="1" type="ORF">PHYPA_027804</name>
</gene>
<sequence length="154" mass="17469">MWIGIEFLKEALYGSEIRMKRDDLWDVISEDTSTAAETSTLELNDSATTPEVIQHPAASTASASTASDTPRRKQIKAKSYIKISIQLELRVYIEDISDLRVAWKRLVSMYQSNTIADTMLVLKKWENICVTNQMGISTFITKVYKIQREMTAIG</sequence>
<reference evidence="2" key="3">
    <citation type="submission" date="2020-12" db="UniProtKB">
        <authorList>
            <consortium name="EnsemblPlants"/>
        </authorList>
    </citation>
    <scope>IDENTIFICATION</scope>
</reference>
<dbReference type="InParanoid" id="A0A2K1IIL1"/>
<dbReference type="EMBL" id="ABEU02000023">
    <property type="protein sequence ID" value="PNR29112.1"/>
    <property type="molecule type" value="Genomic_DNA"/>
</dbReference>
<protein>
    <submittedName>
        <fullName evidence="1 2">Uncharacterized protein</fullName>
    </submittedName>
</protein>
<reference evidence="1 3" key="2">
    <citation type="journal article" date="2018" name="Plant J.">
        <title>The Physcomitrella patens chromosome-scale assembly reveals moss genome structure and evolution.</title>
        <authorList>
            <person name="Lang D."/>
            <person name="Ullrich K.K."/>
            <person name="Murat F."/>
            <person name="Fuchs J."/>
            <person name="Jenkins J."/>
            <person name="Haas F.B."/>
            <person name="Piednoel M."/>
            <person name="Gundlach H."/>
            <person name="Van Bel M."/>
            <person name="Meyberg R."/>
            <person name="Vives C."/>
            <person name="Morata J."/>
            <person name="Symeonidi A."/>
            <person name="Hiss M."/>
            <person name="Muchero W."/>
            <person name="Kamisugi Y."/>
            <person name="Saleh O."/>
            <person name="Blanc G."/>
            <person name="Decker E.L."/>
            <person name="van Gessel N."/>
            <person name="Grimwood J."/>
            <person name="Hayes R.D."/>
            <person name="Graham S.W."/>
            <person name="Gunter L.E."/>
            <person name="McDaniel S.F."/>
            <person name="Hoernstein S.N.W."/>
            <person name="Larsson A."/>
            <person name="Li F.W."/>
            <person name="Perroud P.F."/>
            <person name="Phillips J."/>
            <person name="Ranjan P."/>
            <person name="Rokshar D.S."/>
            <person name="Rothfels C.J."/>
            <person name="Schneider L."/>
            <person name="Shu S."/>
            <person name="Stevenson D.W."/>
            <person name="Thummler F."/>
            <person name="Tillich M."/>
            <person name="Villarreal Aguilar J.C."/>
            <person name="Widiez T."/>
            <person name="Wong G.K."/>
            <person name="Wymore A."/>
            <person name="Zhang Y."/>
            <person name="Zimmer A.D."/>
            <person name="Quatrano R.S."/>
            <person name="Mayer K.F.X."/>
            <person name="Goodstein D."/>
            <person name="Casacuberta J.M."/>
            <person name="Vandepoele K."/>
            <person name="Reski R."/>
            <person name="Cuming A.C."/>
            <person name="Tuskan G.A."/>
            <person name="Maumus F."/>
            <person name="Salse J."/>
            <person name="Schmutz J."/>
            <person name="Rensing S.A."/>
        </authorList>
    </citation>
    <scope>NUCLEOTIDE SEQUENCE [LARGE SCALE GENOMIC DNA]</scope>
    <source>
        <strain evidence="2 3">cv. Gransden 2004</strain>
    </source>
</reference>
<dbReference type="Proteomes" id="UP000006727">
    <property type="component" value="Chromosome 23"/>
</dbReference>
<evidence type="ECO:0000313" key="3">
    <source>
        <dbReference type="Proteomes" id="UP000006727"/>
    </source>
</evidence>
<reference evidence="1 3" key="1">
    <citation type="journal article" date="2008" name="Science">
        <title>The Physcomitrella genome reveals evolutionary insights into the conquest of land by plants.</title>
        <authorList>
            <person name="Rensing S."/>
            <person name="Lang D."/>
            <person name="Zimmer A."/>
            <person name="Terry A."/>
            <person name="Salamov A."/>
            <person name="Shapiro H."/>
            <person name="Nishiyama T."/>
            <person name="Perroud P.-F."/>
            <person name="Lindquist E."/>
            <person name="Kamisugi Y."/>
            <person name="Tanahashi T."/>
            <person name="Sakakibara K."/>
            <person name="Fujita T."/>
            <person name="Oishi K."/>
            <person name="Shin-I T."/>
            <person name="Kuroki Y."/>
            <person name="Toyoda A."/>
            <person name="Suzuki Y."/>
            <person name="Hashimoto A."/>
            <person name="Yamaguchi K."/>
            <person name="Sugano A."/>
            <person name="Kohara Y."/>
            <person name="Fujiyama A."/>
            <person name="Anterola A."/>
            <person name="Aoki S."/>
            <person name="Ashton N."/>
            <person name="Barbazuk W.B."/>
            <person name="Barker E."/>
            <person name="Bennetzen J."/>
            <person name="Bezanilla M."/>
            <person name="Blankenship R."/>
            <person name="Cho S.H."/>
            <person name="Dutcher S."/>
            <person name="Estelle M."/>
            <person name="Fawcett J.A."/>
            <person name="Gundlach H."/>
            <person name="Hanada K."/>
            <person name="Heyl A."/>
            <person name="Hicks K.A."/>
            <person name="Hugh J."/>
            <person name="Lohr M."/>
            <person name="Mayer K."/>
            <person name="Melkozernov A."/>
            <person name="Murata T."/>
            <person name="Nelson D."/>
            <person name="Pils B."/>
            <person name="Prigge M."/>
            <person name="Reiss B."/>
            <person name="Renner T."/>
            <person name="Rombauts S."/>
            <person name="Rushton P."/>
            <person name="Sanderfoot A."/>
            <person name="Schween G."/>
            <person name="Shiu S.-H."/>
            <person name="Stueber K."/>
            <person name="Theodoulou F.L."/>
            <person name="Tu H."/>
            <person name="Van de Peer Y."/>
            <person name="Verrier P.J."/>
            <person name="Waters E."/>
            <person name="Wood A."/>
            <person name="Yang L."/>
            <person name="Cove D."/>
            <person name="Cuming A."/>
            <person name="Hasebe M."/>
            <person name="Lucas S."/>
            <person name="Mishler D.B."/>
            <person name="Reski R."/>
            <person name="Grigoriev I."/>
            <person name="Quatrano R.S."/>
            <person name="Boore J.L."/>
        </authorList>
    </citation>
    <scope>NUCLEOTIDE SEQUENCE [LARGE SCALE GENOMIC DNA]</scope>
    <source>
        <strain evidence="2 3">cv. Gransden 2004</strain>
    </source>
</reference>
<dbReference type="EnsemblPlants" id="Pp3c23_8929V3.1">
    <property type="protein sequence ID" value="Pp3c23_8929V3.1"/>
    <property type="gene ID" value="Pp3c23_8929"/>
</dbReference>
<dbReference type="AlphaFoldDB" id="A0A2K1IIL1"/>
<dbReference type="Gramene" id="Pp3c23_8929V3.1">
    <property type="protein sequence ID" value="Pp3c23_8929V3.1"/>
    <property type="gene ID" value="Pp3c23_8929"/>
</dbReference>
<name>A0A2K1IIL1_PHYPA</name>
<evidence type="ECO:0000313" key="2">
    <source>
        <dbReference type="EnsemblPlants" id="Pp3c23_8929V3.1"/>
    </source>
</evidence>
<proteinExistence type="predicted"/>